<dbReference type="VEuPathDB" id="FungiDB:AeMF1_006558"/>
<gene>
    <name evidence="4" type="ORF">Ae201684_019179</name>
</gene>
<dbReference type="InterPro" id="IPR036397">
    <property type="entry name" value="RNaseH_sf"/>
</dbReference>
<comment type="caution">
    <text evidence="4">The sequence shown here is derived from an EMBL/GenBank/DDBJ whole genome shotgun (WGS) entry which is preliminary data.</text>
</comment>
<reference evidence="4 5" key="1">
    <citation type="submission" date="2019-07" db="EMBL/GenBank/DDBJ databases">
        <title>Genomics analysis of Aphanomyces spp. identifies a new class of oomycete effector associated with host adaptation.</title>
        <authorList>
            <person name="Gaulin E."/>
        </authorList>
    </citation>
    <scope>NUCLEOTIDE SEQUENCE [LARGE SCALE GENOMIC DNA]</scope>
    <source>
        <strain evidence="4 5">ATCC 201684</strain>
    </source>
</reference>
<evidence type="ECO:0000259" key="3">
    <source>
        <dbReference type="PROSITE" id="PS50158"/>
    </source>
</evidence>
<protein>
    <recommendedName>
        <fullName evidence="3">CCHC-type domain-containing protein</fullName>
    </recommendedName>
</protein>
<evidence type="ECO:0000313" key="5">
    <source>
        <dbReference type="Proteomes" id="UP000481153"/>
    </source>
</evidence>
<keyword evidence="1" id="KW-0479">Metal-binding</keyword>
<dbReference type="InterPro" id="IPR036875">
    <property type="entry name" value="Znf_CCHC_sf"/>
</dbReference>
<feature type="compositionally biased region" description="Low complexity" evidence="2">
    <location>
        <begin position="111"/>
        <end position="144"/>
    </location>
</feature>
<dbReference type="Pfam" id="PF00098">
    <property type="entry name" value="zf-CCHC"/>
    <property type="match status" value="1"/>
</dbReference>
<name>A0A6G0W352_9STRA</name>
<dbReference type="Pfam" id="PF13976">
    <property type="entry name" value="gag_pre-integrs"/>
    <property type="match status" value="1"/>
</dbReference>
<proteinExistence type="predicted"/>
<dbReference type="EMBL" id="VJMJ01000455">
    <property type="protein sequence ID" value="KAF0721314.1"/>
    <property type="molecule type" value="Genomic_DNA"/>
</dbReference>
<dbReference type="InterPro" id="IPR054722">
    <property type="entry name" value="PolX-like_BBD"/>
</dbReference>
<sequence>MTTQLRSYLSQVNHDSPVAINKAVEGLIELTGSAGINYNRRNSRIVPKGQANSANGQSNSRGGRANGGRGRGQGRGSGNGRGAKGDPTGKTCFNCLQLGHYASDCKNPKSQPQALATTATPEQAQPAPTQIHGAAAVASSPNNSSDRDSDDDVLTSNIWFVSPEEHIQNAWLLDSGCSHHMTCDVGAIHNVVPADLAVEVANKAKIHSKCKGEVRLTLANGQRVVLKEVYYIPDLGMNLISVTQLTQRGLTVRFSSQSCSINQDNLIMGTATRNGLLWTLDISSIDRQTREKARLQGSSNFASKHIDTLNGWHKRLGHLNKPMIVRMVSHLSPDQMQISRSTHDLKVQCIECAIGKQPRSAQPLNDTSQSAPTDIPGAVICMDLKGKIKPQDRYGNRYLAVFVDHGCGYVEAVPIHRKSQAEAAY</sequence>
<organism evidence="4 5">
    <name type="scientific">Aphanomyces euteiches</name>
    <dbReference type="NCBI Taxonomy" id="100861"/>
    <lineage>
        <taxon>Eukaryota</taxon>
        <taxon>Sar</taxon>
        <taxon>Stramenopiles</taxon>
        <taxon>Oomycota</taxon>
        <taxon>Saprolegniomycetes</taxon>
        <taxon>Saprolegniales</taxon>
        <taxon>Verrucalvaceae</taxon>
        <taxon>Aphanomyces</taxon>
    </lineage>
</organism>
<dbReference type="InterPro" id="IPR001878">
    <property type="entry name" value="Znf_CCHC"/>
</dbReference>
<evidence type="ECO:0000256" key="1">
    <source>
        <dbReference type="PROSITE-ProRule" id="PRU00047"/>
    </source>
</evidence>
<dbReference type="InterPro" id="IPR025724">
    <property type="entry name" value="GAG-pre-integrase_dom"/>
</dbReference>
<dbReference type="Gene3D" id="3.30.420.10">
    <property type="entry name" value="Ribonuclease H-like superfamily/Ribonuclease H"/>
    <property type="match status" value="1"/>
</dbReference>
<dbReference type="GO" id="GO:0003676">
    <property type="term" value="F:nucleic acid binding"/>
    <property type="evidence" value="ECO:0007669"/>
    <property type="project" value="InterPro"/>
</dbReference>
<dbReference type="PROSITE" id="PS50158">
    <property type="entry name" value="ZF_CCHC"/>
    <property type="match status" value="1"/>
</dbReference>
<dbReference type="AlphaFoldDB" id="A0A6G0W352"/>
<dbReference type="Pfam" id="PF22936">
    <property type="entry name" value="Pol_BBD"/>
    <property type="match status" value="1"/>
</dbReference>
<feature type="domain" description="CCHC-type" evidence="3">
    <location>
        <begin position="92"/>
        <end position="107"/>
    </location>
</feature>
<keyword evidence="1" id="KW-0863">Zinc-finger</keyword>
<dbReference type="GO" id="GO:0008270">
    <property type="term" value="F:zinc ion binding"/>
    <property type="evidence" value="ECO:0007669"/>
    <property type="project" value="UniProtKB-KW"/>
</dbReference>
<dbReference type="SUPFAM" id="SSF57756">
    <property type="entry name" value="Retrovirus zinc finger-like domains"/>
    <property type="match status" value="1"/>
</dbReference>
<evidence type="ECO:0000256" key="2">
    <source>
        <dbReference type="SAM" id="MobiDB-lite"/>
    </source>
</evidence>
<keyword evidence="5" id="KW-1185">Reference proteome</keyword>
<accession>A0A6G0W352</accession>
<feature type="region of interest" description="Disordered" evidence="2">
    <location>
        <begin position="107"/>
        <end position="151"/>
    </location>
</feature>
<dbReference type="SMART" id="SM00343">
    <property type="entry name" value="ZnF_C2HC"/>
    <property type="match status" value="1"/>
</dbReference>
<feature type="region of interest" description="Disordered" evidence="2">
    <location>
        <begin position="41"/>
        <end position="86"/>
    </location>
</feature>
<dbReference type="Gene3D" id="4.10.60.10">
    <property type="entry name" value="Zinc finger, CCHC-type"/>
    <property type="match status" value="1"/>
</dbReference>
<dbReference type="Proteomes" id="UP000481153">
    <property type="component" value="Unassembled WGS sequence"/>
</dbReference>
<keyword evidence="1" id="KW-0862">Zinc</keyword>
<feature type="compositionally biased region" description="Gly residues" evidence="2">
    <location>
        <begin position="64"/>
        <end position="82"/>
    </location>
</feature>
<evidence type="ECO:0000313" key="4">
    <source>
        <dbReference type="EMBL" id="KAF0721314.1"/>
    </source>
</evidence>